<sequence>MTKAPKDDPMIERMLDDLARAPVPDTPDDLMARVLADGQAMLPPPVAAWRLPRGGARSWTALAAGRRWAGLLPLRPQVLSWAWVGLRL</sequence>
<comment type="caution">
    <text evidence="1">The sequence shown here is derived from an EMBL/GenBank/DDBJ whole genome shotgun (WGS) entry which is preliminary data.</text>
</comment>
<name>A0ABW8UTZ8_9RHOB</name>
<organism evidence="1 2">
    <name type="scientific">Tateyamaria armeniaca</name>
    <dbReference type="NCBI Taxonomy" id="2518930"/>
    <lineage>
        <taxon>Bacteria</taxon>
        <taxon>Pseudomonadati</taxon>
        <taxon>Pseudomonadota</taxon>
        <taxon>Alphaproteobacteria</taxon>
        <taxon>Rhodobacterales</taxon>
        <taxon>Roseobacteraceae</taxon>
        <taxon>Tateyamaria</taxon>
    </lineage>
</organism>
<keyword evidence="2" id="KW-1185">Reference proteome</keyword>
<dbReference type="EMBL" id="JBHDIY010000002">
    <property type="protein sequence ID" value="MFL4470618.1"/>
    <property type="molecule type" value="Genomic_DNA"/>
</dbReference>
<reference evidence="1 2" key="1">
    <citation type="submission" date="2024-08" db="EMBL/GenBank/DDBJ databases">
        <title>Tateyamaria sp. nov., isolated from marine algae.</title>
        <authorList>
            <person name="Choi B.J."/>
            <person name="Kim J.M."/>
            <person name="Lee J.K."/>
            <person name="Choi D.G."/>
            <person name="Bayburt H."/>
            <person name="Baek J.H."/>
            <person name="Han D.M."/>
            <person name="Jeon C.O."/>
        </authorList>
    </citation>
    <scope>NUCLEOTIDE SEQUENCE [LARGE SCALE GENOMIC DNA]</scope>
    <source>
        <strain evidence="1 2">KMU-156</strain>
    </source>
</reference>
<dbReference type="RefSeq" id="WP_407592466.1">
    <property type="nucleotide sequence ID" value="NZ_JBHDIY010000002.1"/>
</dbReference>
<evidence type="ECO:0000313" key="1">
    <source>
        <dbReference type="EMBL" id="MFL4470618.1"/>
    </source>
</evidence>
<proteinExistence type="predicted"/>
<accession>A0ABW8UTZ8</accession>
<evidence type="ECO:0000313" key="2">
    <source>
        <dbReference type="Proteomes" id="UP001627408"/>
    </source>
</evidence>
<dbReference type="Proteomes" id="UP001627408">
    <property type="component" value="Unassembled WGS sequence"/>
</dbReference>
<protein>
    <submittedName>
        <fullName evidence="1">Uncharacterized protein</fullName>
    </submittedName>
</protein>
<gene>
    <name evidence="1" type="ORF">ACERZ8_12270</name>
</gene>